<accession>R9KUG9</accession>
<keyword evidence="2" id="KW-1185">Reference proteome</keyword>
<sequence>MLFHTNPNVKSICHKIGVAGICISQGFAKLPKREEMLTAASEKAANTRAFSKVRLAQI</sequence>
<evidence type="ECO:0000313" key="2">
    <source>
        <dbReference type="Proteomes" id="UP000014204"/>
    </source>
</evidence>
<comment type="caution">
    <text evidence="1">The sequence shown here is derived from an EMBL/GenBank/DDBJ whole genome shotgun (WGS) entry which is preliminary data.</text>
</comment>
<dbReference type="AlphaFoldDB" id="R9KUG9"/>
<dbReference type="STRING" id="1235794.C811_02398"/>
<dbReference type="OrthoDB" id="9866796at2"/>
<evidence type="ECO:0000313" key="1">
    <source>
        <dbReference type="EMBL" id="EOS49933.1"/>
    </source>
</evidence>
<protein>
    <submittedName>
        <fullName evidence="1">Uncharacterized protein</fullName>
    </submittedName>
</protein>
<organism evidence="1 2">
    <name type="scientific">Adlercreutzia caecimuris B7</name>
    <dbReference type="NCBI Taxonomy" id="1235794"/>
    <lineage>
        <taxon>Bacteria</taxon>
        <taxon>Bacillati</taxon>
        <taxon>Actinomycetota</taxon>
        <taxon>Coriobacteriia</taxon>
        <taxon>Eggerthellales</taxon>
        <taxon>Eggerthellaceae</taxon>
        <taxon>Adlercreutzia</taxon>
    </lineage>
</organism>
<dbReference type="Proteomes" id="UP000014204">
    <property type="component" value="Unassembled WGS sequence"/>
</dbReference>
<proteinExistence type="predicted"/>
<reference evidence="1 2" key="1">
    <citation type="submission" date="2013-04" db="EMBL/GenBank/DDBJ databases">
        <title>The Genome Sequence of Enterorhabdus caecimuris B7.</title>
        <authorList>
            <consortium name="The Broad Institute Genomics Platform"/>
            <consortium name="The Broad Institute Genome Sequencing Center for Infectious Disease"/>
            <person name="Earl A."/>
            <person name="Xavier R."/>
            <person name="Elson C."/>
            <person name="Duck W."/>
            <person name="Walker B."/>
            <person name="Young S."/>
            <person name="Zeng Q."/>
            <person name="Gargeya S."/>
            <person name="Fitzgerald M."/>
            <person name="Haas B."/>
            <person name="Abouelleil A."/>
            <person name="Allen A.W."/>
            <person name="Alvarado L."/>
            <person name="Arachchi H.M."/>
            <person name="Berlin A.M."/>
            <person name="Chapman S.B."/>
            <person name="Gainer-Dewar J."/>
            <person name="Goldberg J."/>
            <person name="Griggs A."/>
            <person name="Gujja S."/>
            <person name="Hansen M."/>
            <person name="Howarth C."/>
            <person name="Imamovic A."/>
            <person name="Ireland A."/>
            <person name="Larimer J."/>
            <person name="McCowan C."/>
            <person name="Murphy C."/>
            <person name="Pearson M."/>
            <person name="Poon T.W."/>
            <person name="Priest M."/>
            <person name="Roberts A."/>
            <person name="Saif S."/>
            <person name="Shea T."/>
            <person name="Sisk P."/>
            <person name="Sykes S."/>
            <person name="Wortman J."/>
            <person name="Nusbaum C."/>
            <person name="Birren B."/>
        </authorList>
    </citation>
    <scope>NUCLEOTIDE SEQUENCE [LARGE SCALE GENOMIC DNA]</scope>
    <source>
        <strain evidence="1 2">B7</strain>
    </source>
</reference>
<dbReference type="GeneID" id="82192002"/>
<name>R9KUG9_9ACTN</name>
<dbReference type="EMBL" id="ASSY01000010">
    <property type="protein sequence ID" value="EOS49933.1"/>
    <property type="molecule type" value="Genomic_DNA"/>
</dbReference>
<dbReference type="HOGENOM" id="CLU_2972271_0_0_11"/>
<gene>
    <name evidence="1" type="ORF">C811_02398</name>
</gene>
<dbReference type="RefSeq" id="WP_016310569.1">
    <property type="nucleotide sequence ID" value="NZ_KE159646.1"/>
</dbReference>